<feature type="signal peptide" evidence="1">
    <location>
        <begin position="1"/>
        <end position="19"/>
    </location>
</feature>
<dbReference type="InterPro" id="IPR049049">
    <property type="entry name" value="Beta-AFase-like_GH127_C"/>
</dbReference>
<reference evidence="5 6" key="1">
    <citation type="submission" date="2014-05" db="EMBL/GenBank/DDBJ databases">
        <title>Genome Sequence of Flavobacterium sp. EM1321.</title>
        <authorList>
            <person name="Shin S.-K."/>
            <person name="Yi H."/>
        </authorList>
    </citation>
    <scope>NUCLEOTIDE SEQUENCE [LARGE SCALE GENOMIC DNA]</scope>
    <source>
        <strain evidence="5 6">EM1321</strain>
    </source>
</reference>
<evidence type="ECO:0008006" key="7">
    <source>
        <dbReference type="Google" id="ProtNLM"/>
    </source>
</evidence>
<evidence type="ECO:0000259" key="3">
    <source>
        <dbReference type="Pfam" id="PF20736"/>
    </source>
</evidence>
<feature type="chain" id="PRO_5001629712" description="ATP-binding protein" evidence="1">
    <location>
        <begin position="20"/>
        <end position="671"/>
    </location>
</feature>
<dbReference type="GO" id="GO:0005975">
    <property type="term" value="P:carbohydrate metabolic process"/>
    <property type="evidence" value="ECO:0007669"/>
    <property type="project" value="InterPro"/>
</dbReference>
<sequence length="671" mass="75492">MKKNIILLSAVLVSTVAVAQNKGLVANSNSPYSKLQSIGLQDVKWTNGFWKEQFDVETKSTLPYMWDLYHNDEVSHAYKNFEIAAGLTKGTFKGPSFHDGDFYKIFEGMAATYAITKDKKLDKQMDEAIALFAKVQRKDGYLHTPVLIDERWGTLGPEEVKKQLGFEKYNMGHLMTAACVHYRATGKTSFLNIAKGVADFLYDFYKKASPELARNAICPSHYMGIVEMYRTTKNPKYLELANNLIDIRGTTDDGTDDNQDRIPFRKQTTAMGHAVRANYLYAGVADLYAETGEKKLLDNLESIWDDVTFRKMYITGACGALYDGVSPDGTSYDPTVVQKIHQAYGRPFQLPNATAHTETCANIGNVLWNWRMLQITGDAKYADIVELALYNSVLSGMNLEGNKFFYNNPLNVSADLPFQQRWGNVREGYIALSNCCAPNVTRTVAEIGNYAYSLTKEGLYVNLYGSNHLDTTTEEGKKIHLHQETNYPWDGAISIELEAVPKENYALFLRIPGWSNGTIVKINDKVVEGTIVSGSYLKLDRKWKKGDVISLNIPMPVEVMQANPLVEETKNQVAVKRGPIVYCLESEGISKKASINEVILNANSDFQIKTIQKNNRNLVEITAQGFLNTNSWDKKLYQPLKDTKEQVSLQLVPYFAWGNGTSKEMSVWFSH</sequence>
<evidence type="ECO:0000313" key="6">
    <source>
        <dbReference type="Proteomes" id="UP000027064"/>
    </source>
</evidence>
<dbReference type="Pfam" id="PF20736">
    <property type="entry name" value="Glyco_hydro127M"/>
    <property type="match status" value="1"/>
</dbReference>
<keyword evidence="6" id="KW-1185">Reference proteome</keyword>
<dbReference type="InterPro" id="IPR012878">
    <property type="entry name" value="Beta-AFase-like_GH127_cat"/>
</dbReference>
<dbReference type="PANTHER" id="PTHR43465:SF1">
    <property type="entry name" value="NON-REDUCING END BETA-L-ARABINOFURANOSIDASE"/>
    <property type="match status" value="1"/>
</dbReference>
<dbReference type="PANTHER" id="PTHR43465">
    <property type="entry name" value="DUF1680 DOMAIN PROTEIN (AFU_ORTHOLOGUE AFUA_1G08910)"/>
    <property type="match status" value="1"/>
</dbReference>
<dbReference type="EMBL" id="JNCA01000001">
    <property type="protein sequence ID" value="KDN56510.1"/>
    <property type="molecule type" value="Genomic_DNA"/>
</dbReference>
<dbReference type="PATRIC" id="fig|1492738.3.peg.13"/>
<feature type="domain" description="Non-reducing end beta-L-arabinofuranosidase-like GH127 C-terminal" evidence="4">
    <location>
        <begin position="557"/>
        <end position="669"/>
    </location>
</feature>
<dbReference type="eggNOG" id="COG3533">
    <property type="taxonomic scope" value="Bacteria"/>
</dbReference>
<dbReference type="SUPFAM" id="SSF48208">
    <property type="entry name" value="Six-hairpin glycosidases"/>
    <property type="match status" value="1"/>
</dbReference>
<accession>A0A066X0Q9</accession>
<dbReference type="STRING" id="1492738.FEM21_00130"/>
<dbReference type="InterPro" id="IPR008928">
    <property type="entry name" value="6-hairpin_glycosidase_sf"/>
</dbReference>
<dbReference type="Proteomes" id="UP000027064">
    <property type="component" value="Unassembled WGS sequence"/>
</dbReference>
<dbReference type="Pfam" id="PF07944">
    <property type="entry name" value="Beta-AFase-like_GH127_cat"/>
    <property type="match status" value="1"/>
</dbReference>
<gene>
    <name evidence="5" type="ORF">FEM21_00130</name>
</gene>
<dbReference type="RefSeq" id="WP_035656556.1">
    <property type="nucleotide sequence ID" value="NZ_JNCA01000001.1"/>
</dbReference>
<feature type="domain" description="Non-reducing end beta-L-arabinofuranosidase-like GH127 catalytic" evidence="2">
    <location>
        <begin position="42"/>
        <end position="448"/>
    </location>
</feature>
<proteinExistence type="predicted"/>
<evidence type="ECO:0000259" key="2">
    <source>
        <dbReference type="Pfam" id="PF07944"/>
    </source>
</evidence>
<name>A0A066X0Q9_9FLAO</name>
<evidence type="ECO:0000313" key="5">
    <source>
        <dbReference type="EMBL" id="KDN56510.1"/>
    </source>
</evidence>
<evidence type="ECO:0000259" key="4">
    <source>
        <dbReference type="Pfam" id="PF20737"/>
    </source>
</evidence>
<feature type="domain" description="Non-reducing end beta-L-arabinofuranosidase-like GH127 middle" evidence="3">
    <location>
        <begin position="459"/>
        <end position="555"/>
    </location>
</feature>
<dbReference type="Pfam" id="PF20737">
    <property type="entry name" value="Glyco_hydro127C"/>
    <property type="match status" value="1"/>
</dbReference>
<keyword evidence="1" id="KW-0732">Signal</keyword>
<dbReference type="AlphaFoldDB" id="A0A066X0Q9"/>
<organism evidence="5 6">
    <name type="scientific">Flavobacterium seoulense</name>
    <dbReference type="NCBI Taxonomy" id="1492738"/>
    <lineage>
        <taxon>Bacteria</taxon>
        <taxon>Pseudomonadati</taxon>
        <taxon>Bacteroidota</taxon>
        <taxon>Flavobacteriia</taxon>
        <taxon>Flavobacteriales</taxon>
        <taxon>Flavobacteriaceae</taxon>
        <taxon>Flavobacterium</taxon>
    </lineage>
</organism>
<dbReference type="Gene3D" id="1.50.10.20">
    <property type="match status" value="1"/>
</dbReference>
<dbReference type="InterPro" id="IPR049046">
    <property type="entry name" value="Beta-AFase-like_GH127_middle"/>
</dbReference>
<dbReference type="InterPro" id="IPR049174">
    <property type="entry name" value="Beta-AFase-like"/>
</dbReference>
<evidence type="ECO:0000256" key="1">
    <source>
        <dbReference type="SAM" id="SignalP"/>
    </source>
</evidence>
<protein>
    <recommendedName>
        <fullName evidence="7">ATP-binding protein</fullName>
    </recommendedName>
</protein>
<comment type="caution">
    <text evidence="5">The sequence shown here is derived from an EMBL/GenBank/DDBJ whole genome shotgun (WGS) entry which is preliminary data.</text>
</comment>